<evidence type="ECO:0000256" key="1">
    <source>
        <dbReference type="SAM" id="Phobius"/>
    </source>
</evidence>
<organism evidence="2 3">
    <name type="scientific">Iodobacter violaceini</name>
    <dbReference type="NCBI Taxonomy" id="3044271"/>
    <lineage>
        <taxon>Bacteria</taxon>
        <taxon>Pseudomonadati</taxon>
        <taxon>Pseudomonadota</taxon>
        <taxon>Betaproteobacteria</taxon>
        <taxon>Neisseriales</taxon>
        <taxon>Chitinibacteraceae</taxon>
        <taxon>Iodobacter</taxon>
    </lineage>
</organism>
<sequence length="120" mass="13170">MKIRDQHEKEKMNLLFVWMIIVMPGLAINFVIHKWCVKKQTKKSSEIWLLIINGVFLSPLMGIAIFSNSDGGYGAGLGAVLIPMANTGLSVLFIIYAALSDRPEPATLPPGTSNPESDQI</sequence>
<keyword evidence="1" id="KW-1133">Transmembrane helix</keyword>
<feature type="transmembrane region" description="Helical" evidence="1">
    <location>
        <begin position="47"/>
        <end position="67"/>
    </location>
</feature>
<protein>
    <submittedName>
        <fullName evidence="2">Uncharacterized protein</fullName>
    </submittedName>
</protein>
<accession>A0ABX0KN00</accession>
<name>A0ABX0KN00_9NEIS</name>
<evidence type="ECO:0000313" key="2">
    <source>
        <dbReference type="EMBL" id="NHQ85790.1"/>
    </source>
</evidence>
<gene>
    <name evidence="2" type="ORF">HA050_06610</name>
</gene>
<keyword evidence="1" id="KW-0472">Membrane</keyword>
<feature type="transmembrane region" description="Helical" evidence="1">
    <location>
        <begin position="73"/>
        <end position="99"/>
    </location>
</feature>
<comment type="caution">
    <text evidence="2">The sequence shown here is derived from an EMBL/GenBank/DDBJ whole genome shotgun (WGS) entry which is preliminary data.</text>
</comment>
<dbReference type="Proteomes" id="UP000712570">
    <property type="component" value="Unassembled WGS sequence"/>
</dbReference>
<dbReference type="EMBL" id="JAAOLX010000003">
    <property type="protein sequence ID" value="NHQ85790.1"/>
    <property type="molecule type" value="Genomic_DNA"/>
</dbReference>
<proteinExistence type="predicted"/>
<keyword evidence="3" id="KW-1185">Reference proteome</keyword>
<dbReference type="RefSeq" id="WP_166823711.1">
    <property type="nucleotide sequence ID" value="NZ_JAAOLX010000003.1"/>
</dbReference>
<reference evidence="2 3" key="1">
    <citation type="submission" date="2020-03" db="EMBL/GenBank/DDBJ databases">
        <title>Draft genome sequence of environmentally isolated violet-colored cultures.</title>
        <authorList>
            <person name="Wilson H.S."/>
        </authorList>
    </citation>
    <scope>NUCLEOTIDE SEQUENCE [LARGE SCALE GENOMIC DNA]</scope>
    <source>
        <strain evidence="2 3">HSC-16F04</strain>
    </source>
</reference>
<keyword evidence="1" id="KW-0812">Transmembrane</keyword>
<evidence type="ECO:0000313" key="3">
    <source>
        <dbReference type="Proteomes" id="UP000712570"/>
    </source>
</evidence>
<feature type="transmembrane region" description="Helical" evidence="1">
    <location>
        <begin position="15"/>
        <end position="35"/>
    </location>
</feature>